<proteinExistence type="predicted"/>
<dbReference type="EMBL" id="CAJHIA010000004">
    <property type="protein sequence ID" value="CAD6441364.1"/>
    <property type="molecule type" value="Genomic_DNA"/>
</dbReference>
<protein>
    <submittedName>
        <fullName evidence="2">6de66c6f-50bd-43e9-8242-d58ca25ba02f-CDS</fullName>
    </submittedName>
</protein>
<dbReference type="Proteomes" id="UP000624404">
    <property type="component" value="Unassembled WGS sequence"/>
</dbReference>
<feature type="region of interest" description="Disordered" evidence="1">
    <location>
        <begin position="95"/>
        <end position="247"/>
    </location>
</feature>
<feature type="compositionally biased region" description="Polar residues" evidence="1">
    <location>
        <begin position="122"/>
        <end position="182"/>
    </location>
</feature>
<evidence type="ECO:0000313" key="2">
    <source>
        <dbReference type="EMBL" id="CAD6441364.1"/>
    </source>
</evidence>
<keyword evidence="3" id="KW-1185">Reference proteome</keyword>
<feature type="region of interest" description="Disordered" evidence="1">
    <location>
        <begin position="277"/>
        <end position="298"/>
    </location>
</feature>
<dbReference type="AlphaFoldDB" id="A0A8H2VMB9"/>
<feature type="compositionally biased region" description="Polar residues" evidence="1">
    <location>
        <begin position="220"/>
        <end position="243"/>
    </location>
</feature>
<reference evidence="2" key="1">
    <citation type="submission" date="2020-10" db="EMBL/GenBank/DDBJ databases">
        <authorList>
            <person name="Kusch S."/>
        </authorList>
    </citation>
    <scope>NUCLEOTIDE SEQUENCE</scope>
    <source>
        <strain evidence="2">SwB9</strain>
    </source>
</reference>
<accession>A0A8H2VMB9</accession>
<evidence type="ECO:0000313" key="3">
    <source>
        <dbReference type="Proteomes" id="UP000624404"/>
    </source>
</evidence>
<name>A0A8H2VMB9_9HELO</name>
<dbReference type="OrthoDB" id="3550675at2759"/>
<sequence length="298" mass="32701">MSSIVPTKSADWWKWNTADLQRKARATRSSDAQDYADRGAAASILAGRKNWTPEQLRAKAEASRYDYDDYDDKVVAQAIRERDRENALKEPLNFERLSLSDRAPGRGVQESSRRPSERMPAPTSSNAGRQNGGNSATIPASNTSTGRTSSQRNTPAPSTSTGKEPSHRSTPAPSTTAGQATSSRERQSAKGQTQTKRDRSKTRGSQPSKILANILPVPSLATTSRASRQPQSSSVGPPSTDGQHPTEHRCHIGACLTRTDGKNILSRQDALVRHYRLVHPESQEGQKSQEAYEKRKRN</sequence>
<comment type="caution">
    <text evidence="2">The sequence shown here is derived from an EMBL/GenBank/DDBJ whole genome shotgun (WGS) entry which is preliminary data.</text>
</comment>
<organism evidence="2 3">
    <name type="scientific">Sclerotinia trifoliorum</name>
    <dbReference type="NCBI Taxonomy" id="28548"/>
    <lineage>
        <taxon>Eukaryota</taxon>
        <taxon>Fungi</taxon>
        <taxon>Dikarya</taxon>
        <taxon>Ascomycota</taxon>
        <taxon>Pezizomycotina</taxon>
        <taxon>Leotiomycetes</taxon>
        <taxon>Helotiales</taxon>
        <taxon>Sclerotiniaceae</taxon>
        <taxon>Sclerotinia</taxon>
    </lineage>
</organism>
<gene>
    <name evidence="2" type="ORF">SCLTRI_LOCUS1152</name>
</gene>
<evidence type="ECO:0000256" key="1">
    <source>
        <dbReference type="SAM" id="MobiDB-lite"/>
    </source>
</evidence>